<evidence type="ECO:0000256" key="1">
    <source>
        <dbReference type="SAM" id="Coils"/>
    </source>
</evidence>
<proteinExistence type="predicted"/>
<sequence length="333" mass="37009">MMALSSALAGLPGFSLDGSFKLTFFYDGDELLPILHLDTHTTIGAFAFRLTMIVDVVTQLACDEPTLSLHTVKFWEKAKENLRDDLAISDADPKVLVRLAYLIDTYQRGWEQHRSTHPNEAAALLEAPLDYSSEAKDEIVRQMNMAFAQADVGLPSPSSTHNDTDTDESTDDDETDDDDEIHMSPAMRKLPRAKPATIREAEQYVNKLDVSDEDKALVKKHCVAILRVQKKAHERDHEKAHAKGYRQGDKSARKILNQQMQDVLDMNRENLGRVKELEAAIKKEQAKVAAVTREAALKGIELPYARAAAVKRARALTSPSGSTVAEAICIDQD</sequence>
<organism evidence="3">
    <name type="scientific">Colletotrichum fructicola (strain Nara gc5)</name>
    <name type="common">Anthracnose fungus</name>
    <name type="synonym">Colletotrichum gloeosporioides (strain Nara gc5)</name>
    <dbReference type="NCBI Taxonomy" id="1213859"/>
    <lineage>
        <taxon>Eukaryota</taxon>
        <taxon>Fungi</taxon>
        <taxon>Dikarya</taxon>
        <taxon>Ascomycota</taxon>
        <taxon>Pezizomycotina</taxon>
        <taxon>Sordariomycetes</taxon>
        <taxon>Hypocreomycetidae</taxon>
        <taxon>Glomerellales</taxon>
        <taxon>Glomerellaceae</taxon>
        <taxon>Colletotrichum</taxon>
        <taxon>Colletotrichum gloeosporioides species complex</taxon>
    </lineage>
</organism>
<reference evidence="3" key="1">
    <citation type="submission" date="2012-08" db="EMBL/GenBank/DDBJ databases">
        <title>Genome analysis of Colletotrichum orbiculare and Colletotrichum fructicola.</title>
        <authorList>
            <person name="Gan P.H.P."/>
            <person name="Ikeda K."/>
            <person name="Irieda H."/>
            <person name="Narusaka M."/>
            <person name="O'Connell R.J."/>
            <person name="Narusaka Y."/>
            <person name="Takano Y."/>
            <person name="Kubo Y."/>
            <person name="Shirasu K."/>
        </authorList>
    </citation>
    <scope>NUCLEOTIDE SEQUENCE</scope>
    <source>
        <strain evidence="3">Nara gc5</strain>
    </source>
</reference>
<dbReference type="EMBL" id="KB021095">
    <property type="protein sequence ID" value="ELA25948.1"/>
    <property type="molecule type" value="Genomic_DNA"/>
</dbReference>
<dbReference type="AlphaFoldDB" id="L2FJP4"/>
<feature type="coiled-coil region" evidence="1">
    <location>
        <begin position="267"/>
        <end position="294"/>
    </location>
</feature>
<dbReference type="HOGENOM" id="CLU_834217_0_0_1"/>
<protein>
    <submittedName>
        <fullName evidence="3">Uncharacterized protein</fullName>
    </submittedName>
</protein>
<feature type="compositionally biased region" description="Acidic residues" evidence="2">
    <location>
        <begin position="165"/>
        <end position="180"/>
    </location>
</feature>
<evidence type="ECO:0000256" key="2">
    <source>
        <dbReference type="SAM" id="MobiDB-lite"/>
    </source>
</evidence>
<feature type="region of interest" description="Disordered" evidence="2">
    <location>
        <begin position="152"/>
        <end position="195"/>
    </location>
</feature>
<keyword evidence="1" id="KW-0175">Coiled coil</keyword>
<evidence type="ECO:0000313" key="3">
    <source>
        <dbReference type="EMBL" id="ELA25948.1"/>
    </source>
</evidence>
<name>L2FJP4_COLFN</name>
<accession>L2FJP4</accession>
<gene>
    <name evidence="3" type="ORF">CGGC5_13000</name>
</gene>